<keyword evidence="2" id="KW-0472">Membrane</keyword>
<protein>
    <submittedName>
        <fullName evidence="3">Uncharacterized protein</fullName>
    </submittedName>
</protein>
<feature type="transmembrane region" description="Helical" evidence="2">
    <location>
        <begin position="97"/>
        <end position="114"/>
    </location>
</feature>
<reference evidence="3" key="3">
    <citation type="journal article" date="2017" name="Nature">
        <title>Genome sequence of the progenitor of the wheat D genome Aegilops tauschii.</title>
        <authorList>
            <person name="Luo M.C."/>
            <person name="Gu Y.Q."/>
            <person name="Puiu D."/>
            <person name="Wang H."/>
            <person name="Twardziok S.O."/>
            <person name="Deal K.R."/>
            <person name="Huo N."/>
            <person name="Zhu T."/>
            <person name="Wang L."/>
            <person name="Wang Y."/>
            <person name="McGuire P.E."/>
            <person name="Liu S."/>
            <person name="Long H."/>
            <person name="Ramasamy R.K."/>
            <person name="Rodriguez J.C."/>
            <person name="Van S.L."/>
            <person name="Yuan L."/>
            <person name="Wang Z."/>
            <person name="Xia Z."/>
            <person name="Xiao L."/>
            <person name="Anderson O.D."/>
            <person name="Ouyang S."/>
            <person name="Liang Y."/>
            <person name="Zimin A.V."/>
            <person name="Pertea G."/>
            <person name="Qi P."/>
            <person name="Bennetzen J.L."/>
            <person name="Dai X."/>
            <person name="Dawson M.W."/>
            <person name="Muller H.G."/>
            <person name="Kugler K."/>
            <person name="Rivarola-Duarte L."/>
            <person name="Spannagl M."/>
            <person name="Mayer K.F.X."/>
            <person name="Lu F.H."/>
            <person name="Bevan M.W."/>
            <person name="Leroy P."/>
            <person name="Li P."/>
            <person name="You F.M."/>
            <person name="Sun Q."/>
            <person name="Liu Z."/>
            <person name="Lyons E."/>
            <person name="Wicker T."/>
            <person name="Salzberg S.L."/>
            <person name="Devos K.M."/>
            <person name="Dvorak J."/>
        </authorList>
    </citation>
    <scope>NUCLEOTIDE SEQUENCE [LARGE SCALE GENOMIC DNA]</scope>
    <source>
        <strain evidence="3">cv. AL8/78</strain>
    </source>
</reference>
<evidence type="ECO:0000313" key="4">
    <source>
        <dbReference type="Proteomes" id="UP000015105"/>
    </source>
</evidence>
<reference evidence="4" key="1">
    <citation type="journal article" date="2014" name="Science">
        <title>Ancient hybridizations among the ancestral genomes of bread wheat.</title>
        <authorList>
            <consortium name="International Wheat Genome Sequencing Consortium,"/>
            <person name="Marcussen T."/>
            <person name="Sandve S.R."/>
            <person name="Heier L."/>
            <person name="Spannagl M."/>
            <person name="Pfeifer M."/>
            <person name="Jakobsen K.S."/>
            <person name="Wulff B.B."/>
            <person name="Steuernagel B."/>
            <person name="Mayer K.F."/>
            <person name="Olsen O.A."/>
        </authorList>
    </citation>
    <scope>NUCLEOTIDE SEQUENCE [LARGE SCALE GENOMIC DNA]</scope>
    <source>
        <strain evidence="4">cv. AL8/78</strain>
    </source>
</reference>
<feature type="transmembrane region" description="Helical" evidence="2">
    <location>
        <begin position="58"/>
        <end position="77"/>
    </location>
</feature>
<feature type="compositionally biased region" description="Basic residues" evidence="1">
    <location>
        <begin position="1"/>
        <end position="10"/>
    </location>
</feature>
<evidence type="ECO:0000256" key="2">
    <source>
        <dbReference type="SAM" id="Phobius"/>
    </source>
</evidence>
<name>A0A453S034_AEGTS</name>
<keyword evidence="2" id="KW-0812">Transmembrane</keyword>
<dbReference type="EnsemblPlants" id="AET7Gv20770600.5">
    <property type="protein sequence ID" value="AET7Gv20770600.5"/>
    <property type="gene ID" value="AET7Gv20770600"/>
</dbReference>
<reference evidence="4" key="2">
    <citation type="journal article" date="2017" name="Nat. Plants">
        <title>The Aegilops tauschii genome reveals multiple impacts of transposons.</title>
        <authorList>
            <person name="Zhao G."/>
            <person name="Zou C."/>
            <person name="Li K."/>
            <person name="Wang K."/>
            <person name="Li T."/>
            <person name="Gao L."/>
            <person name="Zhang X."/>
            <person name="Wang H."/>
            <person name="Yang Z."/>
            <person name="Liu X."/>
            <person name="Jiang W."/>
            <person name="Mao L."/>
            <person name="Kong X."/>
            <person name="Jiao Y."/>
            <person name="Jia J."/>
        </authorList>
    </citation>
    <scope>NUCLEOTIDE SEQUENCE [LARGE SCALE GENOMIC DNA]</scope>
    <source>
        <strain evidence="4">cv. AL8/78</strain>
    </source>
</reference>
<reference evidence="3" key="4">
    <citation type="submission" date="2019-03" db="UniProtKB">
        <authorList>
            <consortium name="EnsemblPlants"/>
        </authorList>
    </citation>
    <scope>IDENTIFICATION</scope>
</reference>
<evidence type="ECO:0000256" key="1">
    <source>
        <dbReference type="SAM" id="MobiDB-lite"/>
    </source>
</evidence>
<dbReference type="Gramene" id="AET7Gv20770600.5">
    <property type="protein sequence ID" value="AET7Gv20770600.5"/>
    <property type="gene ID" value="AET7Gv20770600"/>
</dbReference>
<evidence type="ECO:0000313" key="3">
    <source>
        <dbReference type="EnsemblPlants" id="AET7Gv20770600.5"/>
    </source>
</evidence>
<keyword evidence="4" id="KW-1185">Reference proteome</keyword>
<organism evidence="3 4">
    <name type="scientific">Aegilops tauschii subsp. strangulata</name>
    <name type="common">Goatgrass</name>
    <dbReference type="NCBI Taxonomy" id="200361"/>
    <lineage>
        <taxon>Eukaryota</taxon>
        <taxon>Viridiplantae</taxon>
        <taxon>Streptophyta</taxon>
        <taxon>Embryophyta</taxon>
        <taxon>Tracheophyta</taxon>
        <taxon>Spermatophyta</taxon>
        <taxon>Magnoliopsida</taxon>
        <taxon>Liliopsida</taxon>
        <taxon>Poales</taxon>
        <taxon>Poaceae</taxon>
        <taxon>BOP clade</taxon>
        <taxon>Pooideae</taxon>
        <taxon>Triticodae</taxon>
        <taxon>Triticeae</taxon>
        <taxon>Triticinae</taxon>
        <taxon>Aegilops</taxon>
    </lineage>
</organism>
<accession>A0A453S034</accession>
<keyword evidence="2" id="KW-1133">Transmembrane helix</keyword>
<proteinExistence type="predicted"/>
<dbReference type="AlphaFoldDB" id="A0A453S034"/>
<sequence>QNGSRRTRPDRRRDRFSVSIPPQQPAMERNGGKQQQQQQLETAAPAPAPRKGAWRDGAVTYFHLLFYIAISGGQIFFNKASPSHPPPRPASPAHRPAILPAAASFVAAVAHSWLRDTDAVSLASGLAASRDSAPSWVSRVLACSPPRIRWLIRLLLSPCGGDETDVFPASGAGFECVRVRGAFVMDRISVSLSLPQRKRFQFKEGVIVNTQGGDFELRLFSYLRYQALIP</sequence>
<feature type="region of interest" description="Disordered" evidence="1">
    <location>
        <begin position="1"/>
        <end position="51"/>
    </location>
</feature>
<reference evidence="3" key="5">
    <citation type="journal article" date="2021" name="G3 (Bethesda)">
        <title>Aegilops tauschii genome assembly Aet v5.0 features greater sequence contiguity and improved annotation.</title>
        <authorList>
            <person name="Wang L."/>
            <person name="Zhu T."/>
            <person name="Rodriguez J.C."/>
            <person name="Deal K.R."/>
            <person name="Dubcovsky J."/>
            <person name="McGuire P.E."/>
            <person name="Lux T."/>
            <person name="Spannagl M."/>
            <person name="Mayer K.F.X."/>
            <person name="Baldrich P."/>
            <person name="Meyers B.C."/>
            <person name="Huo N."/>
            <person name="Gu Y.Q."/>
            <person name="Zhou H."/>
            <person name="Devos K.M."/>
            <person name="Bennetzen J.L."/>
            <person name="Unver T."/>
            <person name="Budak H."/>
            <person name="Gulick P.J."/>
            <person name="Galiba G."/>
            <person name="Kalapos B."/>
            <person name="Nelson D.R."/>
            <person name="Li P."/>
            <person name="You F.M."/>
            <person name="Luo M.C."/>
            <person name="Dvorak J."/>
        </authorList>
    </citation>
    <scope>NUCLEOTIDE SEQUENCE [LARGE SCALE GENOMIC DNA]</scope>
    <source>
        <strain evidence="3">cv. AL8/78</strain>
    </source>
</reference>
<dbReference type="Proteomes" id="UP000015105">
    <property type="component" value="Chromosome 7D"/>
</dbReference>